<dbReference type="PANTHER" id="PTHR13859:SF11">
    <property type="entry name" value="GRUNGE, ISOFORM J"/>
    <property type="match status" value="1"/>
</dbReference>
<dbReference type="InterPro" id="IPR056067">
    <property type="entry name" value="DUF7650"/>
</dbReference>
<dbReference type="HOGENOM" id="CLU_015616_0_0_1"/>
<dbReference type="InterPro" id="IPR009057">
    <property type="entry name" value="Homeodomain-like_sf"/>
</dbReference>
<dbReference type="OrthoDB" id="1939398at2759"/>
<dbReference type="PROSITE" id="PS51293">
    <property type="entry name" value="SANT"/>
    <property type="match status" value="1"/>
</dbReference>
<sequence length="938" mass="104444">MNPSCFDANNEDTEVEPAGVSGIEDDPDVVPRVGDEYQAELPPFVTPPYLSQLAKKTRDSETELNMPESFLVGLPLPLMWTHCESVRSCGYRPLESVTSRKGHVFCAGKNGGGFSNFKSSYRNGETDIDSSSGKYLLPELPNDQSWTDTEYDSFLLGLYAFGKNLTFLKRFVGTKSMGDILFFYYSKFFKSKGYSRWSGCRKAKTKRCIFGQKIFTGWRQQELLSRLFSRVSQDSQATLVEISRNFGEGKMPFEEYVFALKNAVGIDFLIAAVGIGKGKHDLTGTALEPPKTNHVFSVRHEVPAGKACSSLASADIIKILTGNFRLSKARSSDLFWEAVWPRLLANGWRSEEPKDSFVSGTKQSLVFLVPGVKKFSRRKLAKGSQYFDSISDVLNKVASDPRLLETEILATESSEDKENTQNKQALDGVSNTHQCPSFQSHNSNCKPDLVKFTIVDTSMVHDTDQRKVRQMKSLPFQLANMSTISSCSSSDSETTTSEDLEDQIEQANASIPIEDPVEQANSSHHVEDRVEQANSSCRVEDQVEQANSSCRVEDRVEHANSSHHVEDQVEHASSVEDQVEHASSVEDQVEHQIEQSNASSPIEGKVGHANSSFHVEHANSYIHPKEISDKGVCVDSSGHTRNLETLNTTEVEVENKKCHSDLHDDEHSREINEQPLVQKMTSDDCTKNLPCTTEMQQLRACNNGESSLSADNTSMDRNFDLNEPFSPSNPHEAYEGLDLNVSLETLSFPSYLAKGNPNVNNEGSVSENHQVGEVSEKNSENRMLIDLNFPQAALDLNFPQVAPDLALEMEIQSSKAIQQNDDLCAHTLSSSSETIQFNAIQEIPDLNKEQQPITVNRRQSTRNRPLTTKALEALEYGFLNSKRKRKNTESSDMNSKSQCVRASNETIISATCDDSIGNSLTETSAKEENVFKEYSFIV</sequence>
<dbReference type="EMBL" id="PSQE01000007">
    <property type="protein sequence ID" value="RHN48924.1"/>
    <property type="molecule type" value="Genomic_DNA"/>
</dbReference>
<dbReference type="Pfam" id="PF24662">
    <property type="entry name" value="DUF7650"/>
    <property type="match status" value="1"/>
</dbReference>
<feature type="region of interest" description="Disordered" evidence="5">
    <location>
        <begin position="1"/>
        <end position="27"/>
    </location>
</feature>
<feature type="compositionally biased region" description="Polar residues" evidence="5">
    <location>
        <begin position="421"/>
        <end position="440"/>
    </location>
</feature>
<dbReference type="GO" id="GO:0005634">
    <property type="term" value="C:nucleus"/>
    <property type="evidence" value="ECO:0000318"/>
    <property type="project" value="GO_Central"/>
</dbReference>
<evidence type="ECO:0000256" key="4">
    <source>
        <dbReference type="ARBA" id="ARBA00023242"/>
    </source>
</evidence>
<reference evidence="7 10" key="2">
    <citation type="journal article" date="2014" name="BMC Genomics">
        <title>An improved genome release (version Mt4.0) for the model legume Medicago truncatula.</title>
        <authorList>
            <person name="Tang H."/>
            <person name="Krishnakumar V."/>
            <person name="Bidwell S."/>
            <person name="Rosen B."/>
            <person name="Chan A."/>
            <person name="Zhou S."/>
            <person name="Gentzbittel L."/>
            <person name="Childs K.L."/>
            <person name="Yandell M."/>
            <person name="Gundlach H."/>
            <person name="Mayer K.F."/>
            <person name="Schwartz D.C."/>
            <person name="Town C.D."/>
        </authorList>
    </citation>
    <scope>GENOME REANNOTATION</scope>
    <source>
        <strain evidence="9 10">cv. Jemalong A17</strain>
    </source>
</reference>
<dbReference type="SUPFAM" id="SSF46689">
    <property type="entry name" value="Homeodomain-like"/>
    <property type="match status" value="1"/>
</dbReference>
<dbReference type="Pfam" id="PF25826">
    <property type="entry name" value="DUF7952"/>
    <property type="match status" value="1"/>
</dbReference>
<reference evidence="7 10" key="1">
    <citation type="journal article" date="2011" name="Nature">
        <title>The Medicago genome provides insight into the evolution of rhizobial symbioses.</title>
        <authorList>
            <person name="Young N.D."/>
            <person name="Debelle F."/>
            <person name="Oldroyd G.E."/>
            <person name="Geurts R."/>
            <person name="Cannon S.B."/>
            <person name="Udvardi M.K."/>
            <person name="Benedito V.A."/>
            <person name="Mayer K.F."/>
            <person name="Gouzy J."/>
            <person name="Schoof H."/>
            <person name="Van de Peer Y."/>
            <person name="Proost S."/>
            <person name="Cook D.R."/>
            <person name="Meyers B.C."/>
            <person name="Spannagl M."/>
            <person name="Cheung F."/>
            <person name="De Mita S."/>
            <person name="Krishnakumar V."/>
            <person name="Gundlach H."/>
            <person name="Zhou S."/>
            <person name="Mudge J."/>
            <person name="Bharti A.K."/>
            <person name="Murray J.D."/>
            <person name="Naoumkina M.A."/>
            <person name="Rosen B."/>
            <person name="Silverstein K.A."/>
            <person name="Tang H."/>
            <person name="Rombauts S."/>
            <person name="Zhao P.X."/>
            <person name="Zhou P."/>
            <person name="Barbe V."/>
            <person name="Bardou P."/>
            <person name="Bechner M."/>
            <person name="Bellec A."/>
            <person name="Berger A."/>
            <person name="Berges H."/>
            <person name="Bidwell S."/>
            <person name="Bisseling T."/>
            <person name="Choisne N."/>
            <person name="Couloux A."/>
            <person name="Denny R."/>
            <person name="Deshpande S."/>
            <person name="Dai X."/>
            <person name="Doyle J.J."/>
            <person name="Dudez A.M."/>
            <person name="Farmer A.D."/>
            <person name="Fouteau S."/>
            <person name="Franken C."/>
            <person name="Gibelin C."/>
            <person name="Gish J."/>
            <person name="Goldstein S."/>
            <person name="Gonzalez A.J."/>
            <person name="Green P.J."/>
            <person name="Hallab A."/>
            <person name="Hartog M."/>
            <person name="Hua A."/>
            <person name="Humphray S.J."/>
            <person name="Jeong D.H."/>
            <person name="Jing Y."/>
            <person name="Jocker A."/>
            <person name="Kenton S.M."/>
            <person name="Kim D.J."/>
            <person name="Klee K."/>
            <person name="Lai H."/>
            <person name="Lang C."/>
            <person name="Lin S."/>
            <person name="Macmil S.L."/>
            <person name="Magdelenat G."/>
            <person name="Matthews L."/>
            <person name="McCorrison J."/>
            <person name="Monaghan E.L."/>
            <person name="Mun J.H."/>
            <person name="Najar F.Z."/>
            <person name="Nicholson C."/>
            <person name="Noirot C."/>
            <person name="O'Bleness M."/>
            <person name="Paule C.R."/>
            <person name="Poulain J."/>
            <person name="Prion F."/>
            <person name="Qin B."/>
            <person name="Qu C."/>
            <person name="Retzel E.F."/>
            <person name="Riddle C."/>
            <person name="Sallet E."/>
            <person name="Samain S."/>
            <person name="Samson N."/>
            <person name="Sanders I."/>
            <person name="Saurat O."/>
            <person name="Scarpelli C."/>
            <person name="Schiex T."/>
            <person name="Segurens B."/>
            <person name="Severin A.J."/>
            <person name="Sherrier D.J."/>
            <person name="Shi R."/>
            <person name="Sims S."/>
            <person name="Singer S.R."/>
            <person name="Sinharoy S."/>
            <person name="Sterck L."/>
            <person name="Viollet A."/>
            <person name="Wang B.B."/>
            <person name="Wang K."/>
            <person name="Wang M."/>
            <person name="Wang X."/>
            <person name="Warfsmann J."/>
            <person name="Weissenbach J."/>
            <person name="White D.D."/>
            <person name="White J.D."/>
            <person name="Wiley G.B."/>
            <person name="Wincker P."/>
            <person name="Xing Y."/>
            <person name="Yang L."/>
            <person name="Yao Z."/>
            <person name="Ying F."/>
            <person name="Zhai J."/>
            <person name="Zhou L."/>
            <person name="Zuber A."/>
            <person name="Denarie J."/>
            <person name="Dixon R.A."/>
            <person name="May G.D."/>
            <person name="Schwartz D.C."/>
            <person name="Rogers J."/>
            <person name="Quetier F."/>
            <person name="Town C.D."/>
            <person name="Roe B.A."/>
        </authorList>
    </citation>
    <scope>NUCLEOTIDE SEQUENCE [LARGE SCALE GENOMIC DNA]</scope>
    <source>
        <strain evidence="7">A17</strain>
        <strain evidence="9 10">cv. Jemalong A17</strain>
    </source>
</reference>
<evidence type="ECO:0000313" key="10">
    <source>
        <dbReference type="Proteomes" id="UP000002051"/>
    </source>
</evidence>
<evidence type="ECO:0000313" key="9">
    <source>
        <dbReference type="EnsemblPlants" id="AES82112"/>
    </source>
</evidence>
<dbReference type="Gramene" id="rna43693">
    <property type="protein sequence ID" value="RHN48924.1"/>
    <property type="gene ID" value="gene43693"/>
</dbReference>
<dbReference type="Proteomes" id="UP000002051">
    <property type="component" value="Unassembled WGS sequence"/>
</dbReference>
<evidence type="ECO:0000313" key="8">
    <source>
        <dbReference type="EMBL" id="RHN48924.1"/>
    </source>
</evidence>
<feature type="domain" description="SANT" evidence="6">
    <location>
        <begin position="141"/>
        <end position="192"/>
    </location>
</feature>
<evidence type="ECO:0000256" key="1">
    <source>
        <dbReference type="ARBA" id="ARBA00004123"/>
    </source>
</evidence>
<dbReference type="AlphaFoldDB" id="G7KRU1"/>
<dbReference type="Proteomes" id="UP000265566">
    <property type="component" value="Chromosome 7"/>
</dbReference>
<evidence type="ECO:0000256" key="5">
    <source>
        <dbReference type="SAM" id="MobiDB-lite"/>
    </source>
</evidence>
<reference evidence="8" key="4">
    <citation type="journal article" date="2018" name="Nat. Plants">
        <title>Whole-genome landscape of Medicago truncatula symbiotic genes.</title>
        <authorList>
            <person name="Pecrix Y."/>
            <person name="Gamas P."/>
            <person name="Carrere S."/>
        </authorList>
    </citation>
    <scope>NUCLEOTIDE SEQUENCE</scope>
    <source>
        <tissue evidence="8">Leaves</tissue>
    </source>
</reference>
<keyword evidence="4" id="KW-0539">Nucleus</keyword>
<organism evidence="7 10">
    <name type="scientific">Medicago truncatula</name>
    <name type="common">Barrel medic</name>
    <name type="synonym">Medicago tribuloides</name>
    <dbReference type="NCBI Taxonomy" id="3880"/>
    <lineage>
        <taxon>Eukaryota</taxon>
        <taxon>Viridiplantae</taxon>
        <taxon>Streptophyta</taxon>
        <taxon>Embryophyta</taxon>
        <taxon>Tracheophyta</taxon>
        <taxon>Spermatophyta</taxon>
        <taxon>Magnoliopsida</taxon>
        <taxon>eudicotyledons</taxon>
        <taxon>Gunneridae</taxon>
        <taxon>Pentapetalae</taxon>
        <taxon>rosids</taxon>
        <taxon>fabids</taxon>
        <taxon>Fabales</taxon>
        <taxon>Fabaceae</taxon>
        <taxon>Papilionoideae</taxon>
        <taxon>50 kb inversion clade</taxon>
        <taxon>NPAAA clade</taxon>
        <taxon>Hologalegina</taxon>
        <taxon>IRL clade</taxon>
        <taxon>Trifolieae</taxon>
        <taxon>Medicago</taxon>
    </lineage>
</organism>
<dbReference type="KEGG" id="mtr:11442030"/>
<dbReference type="InterPro" id="IPR057712">
    <property type="entry name" value="DUF7952"/>
</dbReference>
<dbReference type="eggNOG" id="ENOG502QQVN">
    <property type="taxonomic scope" value="Eukaryota"/>
</dbReference>
<dbReference type="STRING" id="3880.G7KRU1"/>
<evidence type="ECO:0000313" key="7">
    <source>
        <dbReference type="EMBL" id="AES82112.1"/>
    </source>
</evidence>
<feature type="region of interest" description="Disordered" evidence="5">
    <location>
        <begin position="410"/>
        <end position="440"/>
    </location>
</feature>
<evidence type="ECO:0000256" key="2">
    <source>
        <dbReference type="ARBA" id="ARBA00023015"/>
    </source>
</evidence>
<dbReference type="GO" id="GO:0003714">
    <property type="term" value="F:transcription corepressor activity"/>
    <property type="evidence" value="ECO:0000318"/>
    <property type="project" value="GO_Central"/>
</dbReference>
<dbReference type="OMA" id="MGDILFF"/>
<dbReference type="InterPro" id="IPR017884">
    <property type="entry name" value="SANT_dom"/>
</dbReference>
<dbReference type="PaxDb" id="3880-AES82112"/>
<keyword evidence="10" id="KW-1185">Reference proteome</keyword>
<name>G7KRU1_MEDTR</name>
<keyword evidence="2" id="KW-0805">Transcription regulation</keyword>
<evidence type="ECO:0000256" key="3">
    <source>
        <dbReference type="ARBA" id="ARBA00023163"/>
    </source>
</evidence>
<gene>
    <name evidence="9" type="primary">11442030</name>
    <name evidence="7" type="ordered locus">MTR_7g108470</name>
    <name evidence="8" type="ORF">MtrunA17_Chr7g0268971</name>
</gene>
<keyword evidence="3" id="KW-0804">Transcription</keyword>
<proteinExistence type="predicted"/>
<dbReference type="EMBL" id="CM001223">
    <property type="protein sequence ID" value="AES82112.1"/>
    <property type="molecule type" value="Genomic_DNA"/>
</dbReference>
<evidence type="ECO:0000259" key="6">
    <source>
        <dbReference type="PROSITE" id="PS51293"/>
    </source>
</evidence>
<dbReference type="PANTHER" id="PTHR13859">
    <property type="entry name" value="ATROPHIN-RELATED"/>
    <property type="match status" value="1"/>
</dbReference>
<accession>G7KRU1</accession>
<comment type="subcellular location">
    <subcellularLocation>
        <location evidence="1">Nucleus</location>
    </subcellularLocation>
</comment>
<feature type="region of interest" description="Disordered" evidence="5">
    <location>
        <begin position="519"/>
        <end position="540"/>
    </location>
</feature>
<dbReference type="EnsemblPlants" id="AES82112">
    <property type="protein sequence ID" value="AES82112"/>
    <property type="gene ID" value="MTR_7g108470"/>
</dbReference>
<protein>
    <submittedName>
        <fullName evidence="8">Putative transcription factor MYB/SANT family</fullName>
    </submittedName>
</protein>
<reference evidence="9" key="3">
    <citation type="submission" date="2015-04" db="UniProtKB">
        <authorList>
            <consortium name="EnsemblPlants"/>
        </authorList>
    </citation>
    <scope>IDENTIFICATION</scope>
    <source>
        <strain evidence="9">cv. Jemalong A17</strain>
    </source>
</reference>